<reference evidence="4 5" key="1">
    <citation type="submission" date="2018-09" db="EMBL/GenBank/DDBJ databases">
        <title>Streptomyces sp. nov. DS1-2, an endophytic actinomycete isolated from roots of Dendrobium scabrilingue.</title>
        <authorList>
            <person name="Kuncharoen N."/>
            <person name="Kudo T."/>
            <person name="Ohkuma M."/>
            <person name="Yuki M."/>
            <person name="Tanasupawat S."/>
        </authorList>
    </citation>
    <scope>NUCLEOTIDE SEQUENCE [LARGE SCALE GENOMIC DNA]</scope>
    <source>
        <strain evidence="2 5">AZ1-7</strain>
        <strain evidence="3 4">DS1-2</strain>
    </source>
</reference>
<keyword evidence="4" id="KW-1185">Reference proteome</keyword>
<feature type="domain" description="DUF6879" evidence="1">
    <location>
        <begin position="32"/>
        <end position="194"/>
    </location>
</feature>
<accession>A0A3A9VWM8</accession>
<dbReference type="OrthoDB" id="3436275at2"/>
<gene>
    <name evidence="3" type="ORF">D7318_25050</name>
    <name evidence="2" type="ORF">D7319_25685</name>
</gene>
<name>A0A3A9VWM8_9ACTN</name>
<dbReference type="Proteomes" id="UP000275024">
    <property type="component" value="Unassembled WGS sequence"/>
</dbReference>
<dbReference type="AlphaFoldDB" id="A0A3A9VWM8"/>
<evidence type="ECO:0000313" key="5">
    <source>
        <dbReference type="Proteomes" id="UP000275024"/>
    </source>
</evidence>
<protein>
    <recommendedName>
        <fullName evidence="1">DUF6879 domain-containing protein</fullName>
    </recommendedName>
</protein>
<organism evidence="2 5">
    <name type="scientific">Streptomyces radicis</name>
    <dbReference type="NCBI Taxonomy" id="1750517"/>
    <lineage>
        <taxon>Bacteria</taxon>
        <taxon>Bacillati</taxon>
        <taxon>Actinomycetota</taxon>
        <taxon>Actinomycetes</taxon>
        <taxon>Kitasatosporales</taxon>
        <taxon>Streptomycetaceae</taxon>
        <taxon>Streptomyces</taxon>
    </lineage>
</organism>
<proteinExistence type="predicted"/>
<evidence type="ECO:0000259" key="1">
    <source>
        <dbReference type="Pfam" id="PF21806"/>
    </source>
</evidence>
<evidence type="ECO:0000313" key="4">
    <source>
        <dbReference type="Proteomes" id="UP000268652"/>
    </source>
</evidence>
<sequence length="211" mass="24104">MLDVHTLRLDPAQGTHLPLDAYTQDFAERESATRDHVSWKFERNQHFEEQGDPSRDALSQGRWDEALRLLEGEREHWLGIAREDEKRGTPFRRVRVVETPLTPYMQWELHALRVQAEAGLGIRVVEAERIRAWEESGLLPEVVVLGGQVLYEVLYTDAGVLAGGRRFTEQGLIRHWEQAIESLYASGEDVVSYVDRYVSRLPSPFPGQGVG</sequence>
<comment type="caution">
    <text evidence="2">The sequence shown here is derived from an EMBL/GenBank/DDBJ whole genome shotgun (WGS) entry which is preliminary data.</text>
</comment>
<evidence type="ECO:0000313" key="3">
    <source>
        <dbReference type="EMBL" id="RKN16909.1"/>
    </source>
</evidence>
<dbReference type="RefSeq" id="WP_120699461.1">
    <property type="nucleotide sequence ID" value="NZ_RBDX01000027.1"/>
</dbReference>
<dbReference type="EMBL" id="RBDX01000027">
    <property type="protein sequence ID" value="RKN05401.1"/>
    <property type="molecule type" value="Genomic_DNA"/>
</dbReference>
<evidence type="ECO:0000313" key="2">
    <source>
        <dbReference type="EMBL" id="RKN05401.1"/>
    </source>
</evidence>
<dbReference type="InterPro" id="IPR049244">
    <property type="entry name" value="DUF6879"/>
</dbReference>
<dbReference type="Pfam" id="PF21806">
    <property type="entry name" value="DUF6879"/>
    <property type="match status" value="1"/>
</dbReference>
<dbReference type="Proteomes" id="UP000268652">
    <property type="component" value="Unassembled WGS sequence"/>
</dbReference>
<dbReference type="EMBL" id="RBDY01000025">
    <property type="protein sequence ID" value="RKN16909.1"/>
    <property type="molecule type" value="Genomic_DNA"/>
</dbReference>